<evidence type="ECO:0000259" key="10">
    <source>
        <dbReference type="PROSITE" id="PS50109"/>
    </source>
</evidence>
<dbReference type="InterPro" id="IPR004358">
    <property type="entry name" value="Sig_transdc_His_kin-like_C"/>
</dbReference>
<evidence type="ECO:0000256" key="2">
    <source>
        <dbReference type="ARBA" id="ARBA00012438"/>
    </source>
</evidence>
<evidence type="ECO:0000256" key="7">
    <source>
        <dbReference type="ARBA" id="ARBA00022840"/>
    </source>
</evidence>
<keyword evidence="7" id="KW-0067">ATP-binding</keyword>
<keyword evidence="9" id="KW-0472">Membrane</keyword>
<reference evidence="11" key="1">
    <citation type="submission" date="2022-01" db="EMBL/GenBank/DDBJ databases">
        <authorList>
            <person name="Criscuolo A."/>
        </authorList>
    </citation>
    <scope>NUCLEOTIDE SEQUENCE</scope>
    <source>
        <strain evidence="11">CIP111892</strain>
    </source>
</reference>
<evidence type="ECO:0000256" key="1">
    <source>
        <dbReference type="ARBA" id="ARBA00000085"/>
    </source>
</evidence>
<dbReference type="Proteomes" id="UP000838324">
    <property type="component" value="Unassembled WGS sequence"/>
</dbReference>
<keyword evidence="5" id="KW-0547">Nucleotide-binding</keyword>
<evidence type="ECO:0000256" key="6">
    <source>
        <dbReference type="ARBA" id="ARBA00022777"/>
    </source>
</evidence>
<keyword evidence="3" id="KW-0597">Phosphoprotein</keyword>
<organism evidence="11 12">
    <name type="scientific">Paenibacillus auburnensis</name>
    <dbReference type="NCBI Taxonomy" id="2905649"/>
    <lineage>
        <taxon>Bacteria</taxon>
        <taxon>Bacillati</taxon>
        <taxon>Bacillota</taxon>
        <taxon>Bacilli</taxon>
        <taxon>Bacillales</taxon>
        <taxon>Paenibacillaceae</taxon>
        <taxon>Paenibacillus</taxon>
    </lineage>
</organism>
<dbReference type="SUPFAM" id="SSF55874">
    <property type="entry name" value="ATPase domain of HSP90 chaperone/DNA topoisomerase II/histidine kinase"/>
    <property type="match status" value="1"/>
</dbReference>
<feature type="transmembrane region" description="Helical" evidence="9">
    <location>
        <begin position="67"/>
        <end position="92"/>
    </location>
</feature>
<dbReference type="InterPro" id="IPR036890">
    <property type="entry name" value="HATPase_C_sf"/>
</dbReference>
<proteinExistence type="predicted"/>
<dbReference type="PRINTS" id="PR00344">
    <property type="entry name" value="BCTRLSENSOR"/>
</dbReference>
<sequence length="489" mass="55578">MNLFYILMFLSMWTMGVVLLVFNRKANLWISLTLLTGGMASFAFSIHLTIIPFILPRGWLSPAFSSFLYELSVAAMTVYFYLFPFTACMGALWLGAVRSIKTRALISILLFIPAVLIWGHHYRNEPWASFEISHFRMWAGLYFLLSFVLYGIAFKREKEFYTRKNKKRVGVIFTLGTLFAFVTDFVGFRSLTMREWSFELESNGAWKYNVIVVLGLVAVIIFYLVKNGFMGIKLRIEREKMDVSMRALTMGVSILNHSIKNEIQKINYLTEKTTGYIHSGQSDKSLQSMEQIHSVTAHLLDMVGRIKDKADDIVLSETQVGIKEIISAVLQPMQPLLESRSIRVAVTLEEDGELICDTMHLKETLSNLVQNAVDAMDTEGGTLTLRTVRAKRYFIIEVADTGCGIPKDQLAKIFEPFYTTKKNPYNHGLGLSYCMSVMRKHGGKLTIASAESERGTTVMLHFPIQRFVVPSELSIYTPSTPVIRSINRF</sequence>
<feature type="transmembrane region" description="Helical" evidence="9">
    <location>
        <begin position="6"/>
        <end position="22"/>
    </location>
</feature>
<keyword evidence="6" id="KW-0418">Kinase</keyword>
<keyword evidence="4 11" id="KW-0808">Transferase</keyword>
<evidence type="ECO:0000256" key="8">
    <source>
        <dbReference type="ARBA" id="ARBA00023012"/>
    </source>
</evidence>
<dbReference type="EC" id="2.7.13.3" evidence="2"/>
<comment type="catalytic activity">
    <reaction evidence="1">
        <text>ATP + protein L-histidine = ADP + protein N-phospho-L-histidine.</text>
        <dbReference type="EC" id="2.7.13.3"/>
    </reaction>
</comment>
<evidence type="ECO:0000256" key="5">
    <source>
        <dbReference type="ARBA" id="ARBA00022741"/>
    </source>
</evidence>
<dbReference type="Pfam" id="PF02518">
    <property type="entry name" value="HATPase_c"/>
    <property type="match status" value="1"/>
</dbReference>
<keyword evidence="9" id="KW-1133">Transmembrane helix</keyword>
<protein>
    <recommendedName>
        <fullName evidence="2">histidine kinase</fullName>
        <ecNumber evidence="2">2.7.13.3</ecNumber>
    </recommendedName>
</protein>
<evidence type="ECO:0000256" key="4">
    <source>
        <dbReference type="ARBA" id="ARBA00022679"/>
    </source>
</evidence>
<feature type="transmembrane region" description="Helical" evidence="9">
    <location>
        <begin position="104"/>
        <end position="123"/>
    </location>
</feature>
<dbReference type="InterPro" id="IPR005467">
    <property type="entry name" value="His_kinase_dom"/>
</dbReference>
<evidence type="ECO:0000313" key="11">
    <source>
        <dbReference type="EMBL" id="CAH1204312.1"/>
    </source>
</evidence>
<gene>
    <name evidence="11" type="primary">sasA_4</name>
    <name evidence="11" type="ORF">PAECIP111892_02413</name>
</gene>
<dbReference type="PANTHER" id="PTHR43065">
    <property type="entry name" value="SENSOR HISTIDINE KINASE"/>
    <property type="match status" value="1"/>
</dbReference>
<feature type="domain" description="Histidine kinase" evidence="10">
    <location>
        <begin position="254"/>
        <end position="466"/>
    </location>
</feature>
<accession>A0ABN8GGV3</accession>
<dbReference type="PANTHER" id="PTHR43065:SF10">
    <property type="entry name" value="PEROXIDE STRESS-ACTIVATED HISTIDINE KINASE MAK3"/>
    <property type="match status" value="1"/>
</dbReference>
<evidence type="ECO:0000256" key="9">
    <source>
        <dbReference type="SAM" id="Phobius"/>
    </source>
</evidence>
<comment type="caution">
    <text evidence="11">The sequence shown here is derived from an EMBL/GenBank/DDBJ whole genome shotgun (WGS) entry which is preliminary data.</text>
</comment>
<dbReference type="EMBL" id="CAKMMG010000002">
    <property type="protein sequence ID" value="CAH1204312.1"/>
    <property type="molecule type" value="Genomic_DNA"/>
</dbReference>
<feature type="transmembrane region" description="Helical" evidence="9">
    <location>
        <begin position="208"/>
        <end position="225"/>
    </location>
</feature>
<evidence type="ECO:0000313" key="12">
    <source>
        <dbReference type="Proteomes" id="UP000838324"/>
    </source>
</evidence>
<dbReference type="RefSeq" id="WP_236333312.1">
    <property type="nucleotide sequence ID" value="NZ_CAKMMG010000002.1"/>
</dbReference>
<dbReference type="Gene3D" id="3.30.565.10">
    <property type="entry name" value="Histidine kinase-like ATPase, C-terminal domain"/>
    <property type="match status" value="1"/>
</dbReference>
<feature type="transmembrane region" description="Helical" evidence="9">
    <location>
        <begin position="135"/>
        <end position="153"/>
    </location>
</feature>
<keyword evidence="8" id="KW-0902">Two-component regulatory system</keyword>
<keyword evidence="12" id="KW-1185">Reference proteome</keyword>
<feature type="transmembrane region" description="Helical" evidence="9">
    <location>
        <begin position="169"/>
        <end position="188"/>
    </location>
</feature>
<dbReference type="PROSITE" id="PS50109">
    <property type="entry name" value="HIS_KIN"/>
    <property type="match status" value="1"/>
</dbReference>
<name>A0ABN8GGV3_9BACL</name>
<feature type="transmembrane region" description="Helical" evidence="9">
    <location>
        <begin position="29"/>
        <end position="55"/>
    </location>
</feature>
<evidence type="ECO:0000256" key="3">
    <source>
        <dbReference type="ARBA" id="ARBA00022553"/>
    </source>
</evidence>
<dbReference type="InterPro" id="IPR003594">
    <property type="entry name" value="HATPase_dom"/>
</dbReference>
<dbReference type="CDD" id="cd00075">
    <property type="entry name" value="HATPase"/>
    <property type="match status" value="1"/>
</dbReference>
<dbReference type="GO" id="GO:0016740">
    <property type="term" value="F:transferase activity"/>
    <property type="evidence" value="ECO:0007669"/>
    <property type="project" value="UniProtKB-KW"/>
</dbReference>
<keyword evidence="9" id="KW-0812">Transmembrane</keyword>
<dbReference type="SMART" id="SM00387">
    <property type="entry name" value="HATPase_c"/>
    <property type="match status" value="1"/>
</dbReference>